<keyword evidence="6" id="KW-1185">Reference proteome</keyword>
<reference evidence="5 6" key="1">
    <citation type="journal article" date="2023" name="G3 (Bethesda)">
        <title>A chromosome-level genome assembly of Zasmidium syzygii isolated from banana leaves.</title>
        <authorList>
            <person name="van Westerhoven A.C."/>
            <person name="Mehrabi R."/>
            <person name="Talebi R."/>
            <person name="Steentjes M.B.F."/>
            <person name="Corcolon B."/>
            <person name="Chong P.A."/>
            <person name="Kema G.H.J."/>
            <person name="Seidl M.F."/>
        </authorList>
    </citation>
    <scope>NUCLEOTIDE SEQUENCE [LARGE SCALE GENOMIC DNA]</scope>
    <source>
        <strain evidence="5 6">P124</strain>
    </source>
</reference>
<dbReference type="Proteomes" id="UP001305779">
    <property type="component" value="Unassembled WGS sequence"/>
</dbReference>
<comment type="subcellular location">
    <subcellularLocation>
        <location evidence="1">Cell inner membrane</location>
        <topology evidence="1">Multi-pass membrane protein</topology>
    </subcellularLocation>
</comment>
<name>A0ABR0EXU8_ZASCE</name>
<accession>A0ABR0EXU8</accession>
<dbReference type="InterPro" id="IPR036259">
    <property type="entry name" value="MFS_trans_sf"/>
</dbReference>
<feature type="domain" description="Major facilitator superfamily (MFS) profile" evidence="4">
    <location>
        <begin position="302"/>
        <end position="490"/>
    </location>
</feature>
<feature type="transmembrane region" description="Helical" evidence="3">
    <location>
        <begin position="469"/>
        <end position="487"/>
    </location>
</feature>
<keyword evidence="3" id="KW-1133">Transmembrane helix</keyword>
<evidence type="ECO:0000256" key="3">
    <source>
        <dbReference type="SAM" id="Phobius"/>
    </source>
</evidence>
<dbReference type="EMBL" id="JAXOVC010000002">
    <property type="protein sequence ID" value="KAK4505911.1"/>
    <property type="molecule type" value="Genomic_DNA"/>
</dbReference>
<feature type="transmembrane region" description="Helical" evidence="3">
    <location>
        <begin position="105"/>
        <end position="127"/>
    </location>
</feature>
<evidence type="ECO:0000313" key="6">
    <source>
        <dbReference type="Proteomes" id="UP001305779"/>
    </source>
</evidence>
<dbReference type="InterPro" id="IPR049326">
    <property type="entry name" value="Rhodopsin_dom_fungi"/>
</dbReference>
<dbReference type="Gene3D" id="1.20.1250.20">
    <property type="entry name" value="MFS general substrate transporter like domains"/>
    <property type="match status" value="1"/>
</dbReference>
<evidence type="ECO:0000256" key="2">
    <source>
        <dbReference type="ARBA" id="ARBA00022475"/>
    </source>
</evidence>
<dbReference type="PROSITE" id="PS50850">
    <property type="entry name" value="MFS"/>
    <property type="match status" value="1"/>
</dbReference>
<feature type="transmembrane region" description="Helical" evidence="3">
    <location>
        <begin position="66"/>
        <end position="93"/>
    </location>
</feature>
<comment type="caution">
    <text evidence="5">The sequence shown here is derived from an EMBL/GenBank/DDBJ whole genome shotgun (WGS) entry which is preliminary data.</text>
</comment>
<dbReference type="SUPFAM" id="SSF103473">
    <property type="entry name" value="MFS general substrate transporter"/>
    <property type="match status" value="1"/>
</dbReference>
<keyword evidence="3" id="KW-0472">Membrane</keyword>
<evidence type="ECO:0000256" key="1">
    <source>
        <dbReference type="ARBA" id="ARBA00004429"/>
    </source>
</evidence>
<evidence type="ECO:0000313" key="5">
    <source>
        <dbReference type="EMBL" id="KAK4505911.1"/>
    </source>
</evidence>
<dbReference type="InterPro" id="IPR020846">
    <property type="entry name" value="MFS_dom"/>
</dbReference>
<feature type="transmembrane region" description="Helical" evidence="3">
    <location>
        <begin position="431"/>
        <end position="449"/>
    </location>
</feature>
<dbReference type="InterPro" id="IPR050375">
    <property type="entry name" value="MFS_TsgA-like"/>
</dbReference>
<sequence>MAQKTAILCLYLNIMSSNDVCRWFTIATMVMVNVGGLTLTLLSAFRCHTLGAALNISSAPGVGKCISLLTIYLSSAPLNIVTDIVILLIPMPLLTSLRLPGSQKAAIIFVFSVGIFIAAVDVVRIAYLERASQSILQSVFEGAKNDHPGDSPDDFTWFASYSYMWSVVEVHVGIMCSCVPALKPLVQRVFSKRPQQVNEIAEDSQWLQNFGADAESDKEMTWREVFAPPHKHDLGSVHIEMKSPDLVVHHNEGQASAWPALFEHGRLSVEPSSPGPSLEPVMSRTSTRKSLTELSARQSLAPGIAISVLFLIWGFEYGVLSVLNDVFRKAAHLSPGQLTALHSSYYIGYLVGPLSIGYPILKRWDFKTCGVAGLAIYAVGTLVFWPAAVLNSFPVYFISNFIAGSGLSMVEVAADTLILLCGPDRFAEVRLCFSQGVQAVGTVVAPLILQQAFRDSVSPANTLVQTQWAYLGVAMIATLLAVIYFALPFA</sequence>
<keyword evidence="2" id="KW-1003">Cell membrane</keyword>
<keyword evidence="3" id="KW-0812">Transmembrane</keyword>
<dbReference type="Pfam" id="PF20684">
    <property type="entry name" value="Fung_rhodopsin"/>
    <property type="match status" value="1"/>
</dbReference>
<evidence type="ECO:0000259" key="4">
    <source>
        <dbReference type="PROSITE" id="PS50850"/>
    </source>
</evidence>
<feature type="transmembrane region" description="Helical" evidence="3">
    <location>
        <begin position="395"/>
        <end position="419"/>
    </location>
</feature>
<proteinExistence type="predicted"/>
<feature type="transmembrane region" description="Helical" evidence="3">
    <location>
        <begin position="23"/>
        <end position="45"/>
    </location>
</feature>
<feature type="transmembrane region" description="Helical" evidence="3">
    <location>
        <begin position="368"/>
        <end position="389"/>
    </location>
</feature>
<organism evidence="5 6">
    <name type="scientific">Zasmidium cellare</name>
    <name type="common">Wine cellar mold</name>
    <name type="synonym">Racodium cellare</name>
    <dbReference type="NCBI Taxonomy" id="395010"/>
    <lineage>
        <taxon>Eukaryota</taxon>
        <taxon>Fungi</taxon>
        <taxon>Dikarya</taxon>
        <taxon>Ascomycota</taxon>
        <taxon>Pezizomycotina</taxon>
        <taxon>Dothideomycetes</taxon>
        <taxon>Dothideomycetidae</taxon>
        <taxon>Mycosphaerellales</taxon>
        <taxon>Mycosphaerellaceae</taxon>
        <taxon>Zasmidium</taxon>
    </lineage>
</organism>
<feature type="transmembrane region" description="Helical" evidence="3">
    <location>
        <begin position="343"/>
        <end position="361"/>
    </location>
</feature>
<protein>
    <recommendedName>
        <fullName evidence="4">Major facilitator superfamily (MFS) profile domain-containing protein</fullName>
    </recommendedName>
</protein>
<gene>
    <name evidence="5" type="ORF">PRZ48_003876</name>
</gene>
<feature type="transmembrane region" description="Helical" evidence="3">
    <location>
        <begin position="300"/>
        <end position="323"/>
    </location>
</feature>
<dbReference type="PANTHER" id="PTHR43702">
    <property type="entry name" value="L-FUCOSE-PROTON SYMPORTER"/>
    <property type="match status" value="1"/>
</dbReference>
<dbReference type="PANTHER" id="PTHR43702:SF13">
    <property type="entry name" value="MONOSACCHARIDE TRANSPORTER, PUTATIVE (AFU_ORTHOLOGUE AFUA_4G06630)-RELATED"/>
    <property type="match status" value="1"/>
</dbReference>